<comment type="similarity">
    <text evidence="1">Belongs to the peptidase S1 family.</text>
</comment>
<accession>A0ABW0X161</accession>
<dbReference type="Pfam" id="PF00089">
    <property type="entry name" value="Trypsin"/>
    <property type="match status" value="1"/>
</dbReference>
<name>A0ABW0X161_9ACTN</name>
<dbReference type="InterPro" id="IPR050430">
    <property type="entry name" value="Peptidase_S1"/>
</dbReference>
<dbReference type="InterPro" id="IPR043504">
    <property type="entry name" value="Peptidase_S1_PA_chymotrypsin"/>
</dbReference>
<evidence type="ECO:0000256" key="1">
    <source>
        <dbReference type="ARBA" id="ARBA00007664"/>
    </source>
</evidence>
<dbReference type="PANTHER" id="PTHR24276:SF98">
    <property type="entry name" value="FI18310P1-RELATED"/>
    <property type="match status" value="1"/>
</dbReference>
<dbReference type="SUPFAM" id="SSF50494">
    <property type="entry name" value="Trypsin-like serine proteases"/>
    <property type="match status" value="1"/>
</dbReference>
<dbReference type="InterPro" id="IPR009003">
    <property type="entry name" value="Peptidase_S1_PA"/>
</dbReference>
<dbReference type="SMART" id="SM00020">
    <property type="entry name" value="Tryp_SPc"/>
    <property type="match status" value="1"/>
</dbReference>
<dbReference type="InterPro" id="IPR033116">
    <property type="entry name" value="TRYPSIN_SER"/>
</dbReference>
<evidence type="ECO:0000259" key="4">
    <source>
        <dbReference type="PROSITE" id="PS50240"/>
    </source>
</evidence>
<protein>
    <submittedName>
        <fullName evidence="5">S1 family peptidase</fullName>
    </submittedName>
</protein>
<feature type="domain" description="Peptidase S1" evidence="4">
    <location>
        <begin position="45"/>
        <end position="263"/>
    </location>
</feature>
<dbReference type="PROSITE" id="PS00134">
    <property type="entry name" value="TRYPSIN_HIS"/>
    <property type="match status" value="1"/>
</dbReference>
<keyword evidence="3" id="KW-0378">Hydrolase</keyword>
<dbReference type="PROSITE" id="PS00135">
    <property type="entry name" value="TRYPSIN_SER"/>
    <property type="match status" value="1"/>
</dbReference>
<dbReference type="InterPro" id="IPR018114">
    <property type="entry name" value="TRYPSIN_HIS"/>
</dbReference>
<dbReference type="Proteomes" id="UP001595975">
    <property type="component" value="Unassembled WGS sequence"/>
</dbReference>
<dbReference type="Gene3D" id="2.40.10.10">
    <property type="entry name" value="Trypsin-like serine proteases"/>
    <property type="match status" value="1"/>
</dbReference>
<dbReference type="CDD" id="cd00190">
    <property type="entry name" value="Tryp_SPc"/>
    <property type="match status" value="1"/>
</dbReference>
<organism evidence="5 6">
    <name type="scientific">Kitasatospora misakiensis</name>
    <dbReference type="NCBI Taxonomy" id="67330"/>
    <lineage>
        <taxon>Bacteria</taxon>
        <taxon>Bacillati</taxon>
        <taxon>Actinomycetota</taxon>
        <taxon>Actinomycetes</taxon>
        <taxon>Kitasatosporales</taxon>
        <taxon>Streptomycetaceae</taxon>
        <taxon>Kitasatospora</taxon>
    </lineage>
</organism>
<dbReference type="EMBL" id="JBHSOF010000016">
    <property type="protein sequence ID" value="MFC5664275.1"/>
    <property type="molecule type" value="Genomic_DNA"/>
</dbReference>
<comment type="caution">
    <text evidence="5">The sequence shown here is derived from an EMBL/GenBank/DDBJ whole genome shotgun (WGS) entry which is preliminary data.</text>
</comment>
<sequence>MSFERQGTRQGTRRGTLGVSLRLLVAGGLIGAGLAGLAPSPARAITGGNAVTDSSFNFVAKVSYSGGTFCTGTLIKSNWVLTAAHCVGGVTNPGDMSVRVGSNLRDTGGQVRQAVALYSYPGYSGGHNDIALLKLESPVTGITPISLADPGQSFRWDGQQGGPFTQYDDGVIAGWGQNGTGQLPDRLQFKGVSIMPAGPDGIGLKSIPTSGGPCPGDSGGPLMVNISGELFQVGVMKGQNCSTTANYSEVGAGYLRTWILEHL</sequence>
<dbReference type="PRINTS" id="PR00722">
    <property type="entry name" value="CHYMOTRYPSIN"/>
</dbReference>
<evidence type="ECO:0000313" key="5">
    <source>
        <dbReference type="EMBL" id="MFC5664275.1"/>
    </source>
</evidence>
<keyword evidence="3" id="KW-0645">Protease</keyword>
<proteinExistence type="inferred from homology"/>
<evidence type="ECO:0000313" key="6">
    <source>
        <dbReference type="Proteomes" id="UP001595975"/>
    </source>
</evidence>
<dbReference type="InterPro" id="IPR001254">
    <property type="entry name" value="Trypsin_dom"/>
</dbReference>
<keyword evidence="6" id="KW-1185">Reference proteome</keyword>
<evidence type="ECO:0000256" key="3">
    <source>
        <dbReference type="RuleBase" id="RU363034"/>
    </source>
</evidence>
<dbReference type="PANTHER" id="PTHR24276">
    <property type="entry name" value="POLYSERASE-RELATED"/>
    <property type="match status" value="1"/>
</dbReference>
<dbReference type="InterPro" id="IPR001314">
    <property type="entry name" value="Peptidase_S1A"/>
</dbReference>
<dbReference type="PROSITE" id="PS50240">
    <property type="entry name" value="TRYPSIN_DOM"/>
    <property type="match status" value="1"/>
</dbReference>
<evidence type="ECO:0000256" key="2">
    <source>
        <dbReference type="ARBA" id="ARBA00023157"/>
    </source>
</evidence>
<gene>
    <name evidence="5" type="ORF">ACFP3U_14930</name>
</gene>
<dbReference type="RefSeq" id="WP_380225975.1">
    <property type="nucleotide sequence ID" value="NZ_JBHSOF010000016.1"/>
</dbReference>
<reference evidence="6" key="1">
    <citation type="journal article" date="2019" name="Int. J. Syst. Evol. Microbiol.">
        <title>The Global Catalogue of Microorganisms (GCM) 10K type strain sequencing project: providing services to taxonomists for standard genome sequencing and annotation.</title>
        <authorList>
            <consortium name="The Broad Institute Genomics Platform"/>
            <consortium name="The Broad Institute Genome Sequencing Center for Infectious Disease"/>
            <person name="Wu L."/>
            <person name="Ma J."/>
        </authorList>
    </citation>
    <scope>NUCLEOTIDE SEQUENCE [LARGE SCALE GENOMIC DNA]</scope>
    <source>
        <strain evidence="6">CGMCC 4.1437</strain>
    </source>
</reference>
<keyword evidence="3" id="KW-0720">Serine protease</keyword>
<keyword evidence="2" id="KW-1015">Disulfide bond</keyword>